<feature type="domain" description="PCI" evidence="8">
    <location>
        <begin position="210"/>
        <end position="296"/>
    </location>
</feature>
<comment type="subunit">
    <text evidence="7">Component of the nuclear pore complex (NPC)-associated TREX-2 complex (transcription and export complex 2), composed of at least GANP, 2 copies of ENY2, PCID2, SEM1/DSS1, and either centrin CETN2 or centrin CETN3. The TREX-2 complex also associates with ALYREF/ALY and with the nucleoporin NUP153. Interacts with BRCA2. Interacts with SRCAP chromatin remodeling complex component ZNHIT1; the interaction results in inhibition of SRCAP complex activity, preventing the deposition of histone variant H2AZ1/H2A.Z to lymphoid fate regulator genes and restricting lymphoid lineage commitment.</text>
</comment>
<keyword evidence="10" id="KW-1185">Reference proteome</keyword>
<protein>
    <recommendedName>
        <fullName evidence="4">PCI domain-containing protein 2</fullName>
    </recommendedName>
    <alternativeName>
        <fullName evidence="5">CSN12-like protein</fullName>
    </alternativeName>
</protein>
<reference evidence="9" key="1">
    <citation type="submission" date="2020-03" db="EMBL/GenBank/DDBJ databases">
        <title>Studies in the Genomics of Life Span.</title>
        <authorList>
            <person name="Glass D."/>
        </authorList>
    </citation>
    <scope>NUCLEOTIDE SEQUENCE</scope>
    <source>
        <strain evidence="9">SUZIE</strain>
        <tissue evidence="9">Muscle</tissue>
    </source>
</reference>
<comment type="subcellular location">
    <subcellularLocation>
        <location evidence="1">Nucleus</location>
        <location evidence="1">Nuclear pore complex</location>
    </subcellularLocation>
</comment>
<keyword evidence="2" id="KW-0509">mRNA transport</keyword>
<dbReference type="Pfam" id="PF01399">
    <property type="entry name" value="PCI"/>
    <property type="match status" value="1"/>
</dbReference>
<dbReference type="GO" id="GO:0006368">
    <property type="term" value="P:transcription elongation by RNA polymerase II"/>
    <property type="evidence" value="ECO:0007669"/>
    <property type="project" value="TreeGrafter"/>
</dbReference>
<dbReference type="GO" id="GO:0000973">
    <property type="term" value="P:post-transcriptional tethering of RNA polymerase II gene DNA at nuclear periphery"/>
    <property type="evidence" value="ECO:0007669"/>
    <property type="project" value="TreeGrafter"/>
</dbReference>
<dbReference type="GO" id="GO:0003723">
    <property type="term" value="F:RNA binding"/>
    <property type="evidence" value="ECO:0007669"/>
    <property type="project" value="InterPro"/>
</dbReference>
<name>A0AA41SRR5_SCICA</name>
<evidence type="ECO:0000256" key="4">
    <source>
        <dbReference type="ARBA" id="ARBA00026186"/>
    </source>
</evidence>
<keyword evidence="2" id="KW-0539">Nucleus</keyword>
<dbReference type="GO" id="GO:0016973">
    <property type="term" value="P:poly(A)+ mRNA export from nucleus"/>
    <property type="evidence" value="ECO:0007669"/>
    <property type="project" value="TreeGrafter"/>
</dbReference>
<dbReference type="Proteomes" id="UP001166674">
    <property type="component" value="Unassembled WGS sequence"/>
</dbReference>
<sequence>MVHIMINQYLQQVYKAPDTRDGASCAELVSFRHLHVTNPRLQMTSPEEQCQQVLEPPHDEMFVARLRCTYAIGSHDFVEAYDCHTDQDQSHLPKKKTRLPVMYAVALDLRMFANNAYQQLVKKGKSKVGHMLEKAAELLMSCFHICASNTRTGIEDSKKWGMLFLVNQFLKIYFKVNKLRLYKLLIRAIHSSNLRDDYSPAQRVRHWQGRDLLHRCGIFLILEKLKSITYQNLFKKVYLWLRTYQLSLEAFLVDLKFMHVEDVDIDEAQCILANLTYTGPVKGYISHQHQKLVVSKQNLAPRPTCPHPQCAEQGALRPGERDCLHPTPCCASPQLESAKTSLPTLQPPNPCGHL</sequence>
<dbReference type="EMBL" id="JAATJV010205500">
    <property type="protein sequence ID" value="MBZ3873463.1"/>
    <property type="molecule type" value="Genomic_DNA"/>
</dbReference>
<evidence type="ECO:0000256" key="5">
    <source>
        <dbReference type="ARBA" id="ARBA00033214"/>
    </source>
</evidence>
<organism evidence="9 10">
    <name type="scientific">Sciurus carolinensis</name>
    <name type="common">Eastern gray squirrel</name>
    <dbReference type="NCBI Taxonomy" id="30640"/>
    <lineage>
        <taxon>Eukaryota</taxon>
        <taxon>Metazoa</taxon>
        <taxon>Chordata</taxon>
        <taxon>Craniata</taxon>
        <taxon>Vertebrata</taxon>
        <taxon>Euteleostomi</taxon>
        <taxon>Mammalia</taxon>
        <taxon>Eutheria</taxon>
        <taxon>Euarchontoglires</taxon>
        <taxon>Glires</taxon>
        <taxon>Rodentia</taxon>
        <taxon>Sciuromorpha</taxon>
        <taxon>Sciuridae</taxon>
        <taxon>Sciurinae</taxon>
        <taxon>Sciurini</taxon>
        <taxon>Sciurus</taxon>
    </lineage>
</organism>
<keyword evidence="2" id="KW-0906">Nuclear pore complex</keyword>
<dbReference type="GO" id="GO:0003690">
    <property type="term" value="F:double-stranded DNA binding"/>
    <property type="evidence" value="ECO:0007669"/>
    <property type="project" value="InterPro"/>
</dbReference>
<dbReference type="Gene3D" id="1.10.10.10">
    <property type="entry name" value="Winged helix-like DNA-binding domain superfamily/Winged helix DNA-binding domain"/>
    <property type="match status" value="1"/>
</dbReference>
<evidence type="ECO:0000256" key="3">
    <source>
        <dbReference type="ARBA" id="ARBA00025771"/>
    </source>
</evidence>
<accession>A0AA41SRR5</accession>
<evidence type="ECO:0000256" key="6">
    <source>
        <dbReference type="ARBA" id="ARBA00057181"/>
    </source>
</evidence>
<dbReference type="PANTHER" id="PTHR12732">
    <property type="entry name" value="UNCHARACTERIZED PROTEASOME COMPONENT REGION PCI-CONTAINING"/>
    <property type="match status" value="1"/>
</dbReference>
<dbReference type="GO" id="GO:0005643">
    <property type="term" value="C:nuclear pore"/>
    <property type="evidence" value="ECO:0007669"/>
    <property type="project" value="UniProtKB-SubCell"/>
</dbReference>
<dbReference type="GO" id="GO:0070390">
    <property type="term" value="C:transcription export complex 2"/>
    <property type="evidence" value="ECO:0007669"/>
    <property type="project" value="TreeGrafter"/>
</dbReference>
<evidence type="ECO:0000313" key="9">
    <source>
        <dbReference type="EMBL" id="MBZ3873463.1"/>
    </source>
</evidence>
<evidence type="ECO:0000256" key="1">
    <source>
        <dbReference type="ARBA" id="ARBA00004567"/>
    </source>
</evidence>
<comment type="function">
    <text evidence="6">Required for B-cell survival through the regulation of the expression of cell-cycle checkpoint MAD2L1 protein during B cell differentiation. As a component of the TREX-2 complex, involved in the export of mRNAs to the cytoplasm through the nuclear pores. Binds and stabilizes BRCA2 and is thus involved in the control of R-loop-associated DNA damage and transcription-associated genomic instability. Blocks the activity of the SRCAP chromatin remodeling complex by interacting with SRCAP complex member ZNHIT1 and inhibiting its interaction with the complex. This prevents the deposition of histone variant H2AZ1/H2A.Z at the nucleosomes of key lymphoid fate regulator genes which suppresses their expression and restricts lymphoid lineage commitment.</text>
</comment>
<dbReference type="PANTHER" id="PTHR12732:SF0">
    <property type="entry name" value="PCI DOMAIN-CONTAINING PROTEIN 2"/>
    <property type="match status" value="1"/>
</dbReference>
<gene>
    <name evidence="9" type="ORF">SUZIE_123065</name>
</gene>
<evidence type="ECO:0000256" key="2">
    <source>
        <dbReference type="ARBA" id="ARBA00023132"/>
    </source>
</evidence>
<evidence type="ECO:0000259" key="8">
    <source>
        <dbReference type="Pfam" id="PF01399"/>
    </source>
</evidence>
<dbReference type="InterPro" id="IPR000717">
    <property type="entry name" value="PCI_dom"/>
</dbReference>
<proteinExistence type="inferred from homology"/>
<keyword evidence="2" id="KW-0653">Protein transport</keyword>
<evidence type="ECO:0000313" key="10">
    <source>
        <dbReference type="Proteomes" id="UP001166674"/>
    </source>
</evidence>
<dbReference type="AlphaFoldDB" id="A0AA41SRR5"/>
<comment type="caution">
    <text evidence="9">The sequence shown here is derived from an EMBL/GenBank/DDBJ whole genome shotgun (WGS) entry which is preliminary data.</text>
</comment>
<dbReference type="FunFam" id="1.10.10.10:FF:000146">
    <property type="entry name" value="PCI domain-containing protein 2 homolog"/>
    <property type="match status" value="1"/>
</dbReference>
<dbReference type="InterPro" id="IPR036388">
    <property type="entry name" value="WH-like_DNA-bd_sf"/>
</dbReference>
<comment type="similarity">
    <text evidence="3">Belongs to the CSN12 family.</text>
</comment>
<keyword evidence="2" id="KW-0813">Transport</keyword>
<dbReference type="InterPro" id="IPR045114">
    <property type="entry name" value="Csn12-like"/>
</dbReference>
<evidence type="ECO:0000256" key="7">
    <source>
        <dbReference type="ARBA" id="ARBA00064345"/>
    </source>
</evidence>
<keyword evidence="2" id="KW-0811">Translocation</keyword>